<dbReference type="InterPro" id="IPR043129">
    <property type="entry name" value="ATPase_NBD"/>
</dbReference>
<dbReference type="InterPro" id="IPR000905">
    <property type="entry name" value="Gcp-like_dom"/>
</dbReference>
<feature type="domain" description="Gcp-like" evidence="1">
    <location>
        <begin position="35"/>
        <end position="126"/>
    </location>
</feature>
<proteinExistence type="predicted"/>
<dbReference type="Gene3D" id="3.30.420.40">
    <property type="match status" value="2"/>
</dbReference>
<organism evidence="2">
    <name type="scientific">marine metagenome</name>
    <dbReference type="NCBI Taxonomy" id="408172"/>
    <lineage>
        <taxon>unclassified sequences</taxon>
        <taxon>metagenomes</taxon>
        <taxon>ecological metagenomes</taxon>
    </lineage>
</organism>
<dbReference type="PANTHER" id="PTHR11735:SF11">
    <property type="entry name" value="TRNA THREONYLCARBAMOYLADENOSINE BIOSYNTHESIS PROTEIN TSAB"/>
    <property type="match status" value="1"/>
</dbReference>
<dbReference type="EMBL" id="UINC01128029">
    <property type="protein sequence ID" value="SVD07529.1"/>
    <property type="molecule type" value="Genomic_DNA"/>
</dbReference>
<sequence length="163" mass="16863">MGRNILALDTSTSACSVACWMSNKVVAEDFVDLGRGHAEALVPMIASVMRDASIDYSQLETVAVTLGPGTFTGLRVGLSAARGLALAISKPMVGVTSLEAIAHATQFSQRSVLAILDARRGQFYAQSFDSDLQPVTSPLAVPAANIQSLAPSAPFVVVGTGAI</sequence>
<gene>
    <name evidence="2" type="ORF">METZ01_LOCUS360383</name>
</gene>
<dbReference type="GO" id="GO:0005829">
    <property type="term" value="C:cytosol"/>
    <property type="evidence" value="ECO:0007669"/>
    <property type="project" value="TreeGrafter"/>
</dbReference>
<evidence type="ECO:0000313" key="2">
    <source>
        <dbReference type="EMBL" id="SVD07529.1"/>
    </source>
</evidence>
<dbReference type="AlphaFoldDB" id="A0A382SCE8"/>
<protein>
    <recommendedName>
        <fullName evidence="1">Gcp-like domain-containing protein</fullName>
    </recommendedName>
</protein>
<dbReference type="NCBIfam" id="TIGR03725">
    <property type="entry name" value="T6A_YeaZ"/>
    <property type="match status" value="1"/>
</dbReference>
<name>A0A382SCE8_9ZZZZ</name>
<dbReference type="GO" id="GO:0002949">
    <property type="term" value="P:tRNA threonylcarbamoyladenosine modification"/>
    <property type="evidence" value="ECO:0007669"/>
    <property type="project" value="InterPro"/>
</dbReference>
<dbReference type="InterPro" id="IPR022496">
    <property type="entry name" value="T6A_TsaB"/>
</dbReference>
<dbReference type="CDD" id="cd24032">
    <property type="entry name" value="ASKHA_NBD_TsaB"/>
    <property type="match status" value="1"/>
</dbReference>
<evidence type="ECO:0000259" key="1">
    <source>
        <dbReference type="Pfam" id="PF00814"/>
    </source>
</evidence>
<feature type="non-terminal residue" evidence="2">
    <location>
        <position position="163"/>
    </location>
</feature>
<dbReference type="SUPFAM" id="SSF53067">
    <property type="entry name" value="Actin-like ATPase domain"/>
    <property type="match status" value="1"/>
</dbReference>
<accession>A0A382SCE8</accession>
<reference evidence="2" key="1">
    <citation type="submission" date="2018-05" db="EMBL/GenBank/DDBJ databases">
        <authorList>
            <person name="Lanie J.A."/>
            <person name="Ng W.-L."/>
            <person name="Kazmierczak K.M."/>
            <person name="Andrzejewski T.M."/>
            <person name="Davidsen T.M."/>
            <person name="Wayne K.J."/>
            <person name="Tettelin H."/>
            <person name="Glass J.I."/>
            <person name="Rusch D."/>
            <person name="Podicherti R."/>
            <person name="Tsui H.-C.T."/>
            <person name="Winkler M.E."/>
        </authorList>
    </citation>
    <scope>NUCLEOTIDE SEQUENCE</scope>
</reference>
<dbReference type="PANTHER" id="PTHR11735">
    <property type="entry name" value="TRNA N6-ADENOSINE THREONYLCARBAMOYLTRANSFERASE"/>
    <property type="match status" value="1"/>
</dbReference>
<dbReference type="Pfam" id="PF00814">
    <property type="entry name" value="TsaD"/>
    <property type="match status" value="1"/>
</dbReference>